<dbReference type="Gene3D" id="3.40.50.300">
    <property type="entry name" value="P-loop containing nucleotide triphosphate hydrolases"/>
    <property type="match status" value="1"/>
</dbReference>
<dbReference type="OrthoDB" id="9810761at2"/>
<dbReference type="PANTHER" id="PTHR30486:SF6">
    <property type="entry name" value="TYPE IV PILUS RETRACTATION ATPASE PILT"/>
    <property type="match status" value="1"/>
</dbReference>
<dbReference type="Proteomes" id="UP000285324">
    <property type="component" value="Unassembled WGS sequence"/>
</dbReference>
<reference evidence="3 4" key="1">
    <citation type="submission" date="2018-08" db="EMBL/GenBank/DDBJ databases">
        <title>Achromobacter xylosoxidans Genome sequencing and assembly.</title>
        <authorList>
            <person name="Wang R."/>
            <person name="Rensing C."/>
            <person name="Li Y."/>
        </authorList>
    </citation>
    <scope>NUCLEOTIDE SEQUENCE [LARGE SCALE GENOMIC DNA]</scope>
    <source>
        <strain evidence="3 4">GD003A</strain>
    </source>
</reference>
<dbReference type="AlphaFoldDB" id="A0A0D6IR37"/>
<evidence type="ECO:0000313" key="4">
    <source>
        <dbReference type="Proteomes" id="UP000285324"/>
    </source>
</evidence>
<name>A0A0D6IR37_ALCXX</name>
<dbReference type="RefSeq" id="WP_006222320.1">
    <property type="nucleotide sequence ID" value="NZ_AP028040.1"/>
</dbReference>
<evidence type="ECO:0000259" key="2">
    <source>
        <dbReference type="Pfam" id="PF00437"/>
    </source>
</evidence>
<accession>A0A0D6IR37</accession>
<evidence type="ECO:0000313" key="3">
    <source>
        <dbReference type="EMBL" id="RPJ93300.1"/>
    </source>
</evidence>
<dbReference type="GO" id="GO:0016887">
    <property type="term" value="F:ATP hydrolysis activity"/>
    <property type="evidence" value="ECO:0007669"/>
    <property type="project" value="InterPro"/>
</dbReference>
<gene>
    <name evidence="3" type="ORF">DY367_02945</name>
</gene>
<protein>
    <submittedName>
        <fullName evidence="3">CpaF family protein</fullName>
    </submittedName>
</protein>
<dbReference type="EMBL" id="QVXO01000003">
    <property type="protein sequence ID" value="RPJ93300.1"/>
    <property type="molecule type" value="Genomic_DNA"/>
</dbReference>
<comment type="caution">
    <text evidence="3">The sequence shown here is derived from an EMBL/GenBank/DDBJ whole genome shotgun (WGS) entry which is preliminary data.</text>
</comment>
<dbReference type="Pfam" id="PF00437">
    <property type="entry name" value="T2SSE"/>
    <property type="match status" value="1"/>
</dbReference>
<sequence length="351" mass="38701">MDASTTYAEDILRQHLSVIEPYLTSNEVNEVMVNAADDIWVEERGVMRKVDAGLSEEQVDRAITLIASKNGKPNSPLLDARLPGLRIAAARKPIALRGSMLCVRRFAAKRISLDSYVESGAFDVVTQDPLETAAADQEQASLKSALRHGGAALRDFFQWIIERRHNIVLSGSTSAGKTTLLNALLDLVPSTDRVITVEDTAELRLAVPNHVGLEANQALGISVRDLVRLSLRCRPDRIVLGEVRGAEAFDLLDALNTGHPGSQVSLHADSSAMALARLESMLRMAPETQNWPLQDLRRQIAATFRFVVHAQRVGSSRGPREIREILGVDSNGLYQTRLLFSKIQLQDQHYD</sequence>
<dbReference type="CDD" id="cd01130">
    <property type="entry name" value="VirB11-like_ATPase"/>
    <property type="match status" value="1"/>
</dbReference>
<feature type="domain" description="Bacterial type II secretion system protein E" evidence="2">
    <location>
        <begin position="17"/>
        <end position="312"/>
    </location>
</feature>
<dbReference type="SUPFAM" id="SSF52540">
    <property type="entry name" value="P-loop containing nucleoside triphosphate hydrolases"/>
    <property type="match status" value="1"/>
</dbReference>
<dbReference type="PANTHER" id="PTHR30486">
    <property type="entry name" value="TWITCHING MOTILITY PROTEIN PILT"/>
    <property type="match status" value="1"/>
</dbReference>
<evidence type="ECO:0000256" key="1">
    <source>
        <dbReference type="ARBA" id="ARBA00006611"/>
    </source>
</evidence>
<dbReference type="Gene3D" id="3.30.450.370">
    <property type="match status" value="1"/>
</dbReference>
<dbReference type="KEGG" id="axx:ERS451415_05718"/>
<dbReference type="InterPro" id="IPR050921">
    <property type="entry name" value="T4SS_GSP_E_ATPase"/>
</dbReference>
<dbReference type="InterPro" id="IPR001482">
    <property type="entry name" value="T2SS/T4SS_dom"/>
</dbReference>
<dbReference type="InterPro" id="IPR027417">
    <property type="entry name" value="P-loop_NTPase"/>
</dbReference>
<organism evidence="3 4">
    <name type="scientific">Alcaligenes xylosoxydans xylosoxydans</name>
    <name type="common">Achromobacter xylosoxidans</name>
    <dbReference type="NCBI Taxonomy" id="85698"/>
    <lineage>
        <taxon>Bacteria</taxon>
        <taxon>Pseudomonadati</taxon>
        <taxon>Pseudomonadota</taxon>
        <taxon>Betaproteobacteria</taxon>
        <taxon>Burkholderiales</taxon>
        <taxon>Alcaligenaceae</taxon>
        <taxon>Achromobacter</taxon>
    </lineage>
</organism>
<proteinExistence type="inferred from homology"/>
<comment type="similarity">
    <text evidence="1">Belongs to the GSP E family.</text>
</comment>